<feature type="coiled-coil region" evidence="2">
    <location>
        <begin position="325"/>
        <end position="384"/>
    </location>
</feature>
<protein>
    <recommendedName>
        <fullName evidence="4">ODAD1 central coiled coil region domain-containing protein</fullName>
    </recommendedName>
</protein>
<evidence type="ECO:0000256" key="2">
    <source>
        <dbReference type="SAM" id="Coils"/>
    </source>
</evidence>
<feature type="coiled-coil region" evidence="2">
    <location>
        <begin position="104"/>
        <end position="194"/>
    </location>
</feature>
<feature type="domain" description="ODAD1 central coiled coil region" evidence="4">
    <location>
        <begin position="274"/>
        <end position="418"/>
    </location>
</feature>
<feature type="region of interest" description="Disordered" evidence="3">
    <location>
        <begin position="488"/>
        <end position="538"/>
    </location>
</feature>
<evidence type="ECO:0000256" key="1">
    <source>
        <dbReference type="ARBA" id="ARBA00023054"/>
    </source>
</evidence>
<dbReference type="OrthoDB" id="6766775at2759"/>
<feature type="compositionally biased region" description="Acidic residues" evidence="3">
    <location>
        <begin position="495"/>
        <end position="506"/>
    </location>
</feature>
<dbReference type="AlphaFoldDB" id="A0A8K1FJT3"/>
<proteinExistence type="predicted"/>
<dbReference type="InterPro" id="IPR051876">
    <property type="entry name" value="ODA-DC/CCD"/>
</dbReference>
<feature type="compositionally biased region" description="Basic residues" evidence="3">
    <location>
        <begin position="526"/>
        <end position="538"/>
    </location>
</feature>
<comment type="caution">
    <text evidence="5">The sequence shown here is derived from an EMBL/GenBank/DDBJ whole genome shotgun (WGS) entry which is preliminary data.</text>
</comment>
<keyword evidence="6" id="KW-1185">Reference proteome</keyword>
<evidence type="ECO:0000259" key="4">
    <source>
        <dbReference type="Pfam" id="PF21773"/>
    </source>
</evidence>
<organism evidence="5 6">
    <name type="scientific">Pythium oligandrum</name>
    <name type="common">Mycoparasitic fungus</name>
    <dbReference type="NCBI Taxonomy" id="41045"/>
    <lineage>
        <taxon>Eukaryota</taxon>
        <taxon>Sar</taxon>
        <taxon>Stramenopiles</taxon>
        <taxon>Oomycota</taxon>
        <taxon>Peronosporomycetes</taxon>
        <taxon>Pythiales</taxon>
        <taxon>Pythiaceae</taxon>
        <taxon>Pythium</taxon>
    </lineage>
</organism>
<sequence>MSGADGPGSRFHSPLPRVRVFPPDIQSIPLSPSRLDSPMFRERVSTLMQQGDFYAKRIDMERRRSLELDMCLARTRDIHFETKKRLCNAVNAQLSSATSEVKSVRTLENRLDKVLTRYNEIRNANKKLRDEIQSLRREKVQQQAIQEKLERETHQKQAEIAKVASATQNAFDARDRTNRQIELLRSQVSETDEEFEAGWTEKKMLLDQDRAGIRDIPRLRTPKSPMHSAMPSARGRMLASDLSGPGSPGFSLLSTPDIKLRDETMKNVWLLNEKESDLRRQSERLKTAEDGLTKIKKKTGVSDPDELAQALLSAEAKNFSLFNLINDLNTEMEAIEIENNGLEEMVESCKGSGTHSDAYRAQLKQQLEDQIEKSKQKVAFFELRQAESAEAIETMKSGALNIYHKVGHSDEAFAQQLASHGVTEANMTKLLGIIEQRIGELVDIHNIATNANGTASKPETAVDNSHGKTKKGMHGVGAGTGVAASLMRPLPPSADEFENSDSEETEDGVRPCKITELQEKTASVVGRRKEKPSRPPKK</sequence>
<feature type="domain" description="ODAD1 central coiled coil region" evidence="4">
    <location>
        <begin position="102"/>
        <end position="210"/>
    </location>
</feature>
<reference evidence="5" key="1">
    <citation type="submission" date="2019-03" db="EMBL/GenBank/DDBJ databases">
        <title>Long read genome sequence of the mycoparasitic Pythium oligandrum ATCC 38472 isolated from sugarbeet rhizosphere.</title>
        <authorList>
            <person name="Gaulin E."/>
        </authorList>
    </citation>
    <scope>NUCLEOTIDE SEQUENCE</scope>
    <source>
        <strain evidence="5">ATCC 38472_TT</strain>
    </source>
</reference>
<gene>
    <name evidence="5" type="ORF">Poli38472_009433</name>
</gene>
<dbReference type="Proteomes" id="UP000794436">
    <property type="component" value="Unassembled WGS sequence"/>
</dbReference>
<keyword evidence="1 2" id="KW-0175">Coiled coil</keyword>
<dbReference type="Pfam" id="PF21773">
    <property type="entry name" value="ODAD1_CC"/>
    <property type="match status" value="2"/>
</dbReference>
<dbReference type="PANTHER" id="PTHR21694">
    <property type="entry name" value="COILED-COIL DOMAIN-CONTAINING PROTEIN 63"/>
    <property type="match status" value="1"/>
</dbReference>
<name>A0A8K1FJT3_PYTOL</name>
<feature type="region of interest" description="Disordered" evidence="3">
    <location>
        <begin position="452"/>
        <end position="475"/>
    </location>
</feature>
<accession>A0A8K1FJT3</accession>
<evidence type="ECO:0000313" key="5">
    <source>
        <dbReference type="EMBL" id="TMW65266.1"/>
    </source>
</evidence>
<dbReference type="PANTHER" id="PTHR21694:SF18">
    <property type="entry name" value="COILED-COIL DOMAIN-CONTAINING PROTEIN 63"/>
    <property type="match status" value="1"/>
</dbReference>
<dbReference type="EMBL" id="SPLM01000038">
    <property type="protein sequence ID" value="TMW65266.1"/>
    <property type="molecule type" value="Genomic_DNA"/>
</dbReference>
<evidence type="ECO:0000256" key="3">
    <source>
        <dbReference type="SAM" id="MobiDB-lite"/>
    </source>
</evidence>
<evidence type="ECO:0000313" key="6">
    <source>
        <dbReference type="Proteomes" id="UP000794436"/>
    </source>
</evidence>
<feature type="coiled-coil region" evidence="2">
    <location>
        <begin position="271"/>
        <end position="298"/>
    </location>
</feature>
<dbReference type="InterPro" id="IPR049258">
    <property type="entry name" value="ODAD1_CC"/>
</dbReference>